<dbReference type="EMBL" id="ABEU02000014">
    <property type="protein sequence ID" value="PNR41245.1"/>
    <property type="molecule type" value="Genomic_DNA"/>
</dbReference>
<organism evidence="1">
    <name type="scientific">Physcomitrium patens</name>
    <name type="common">Spreading-leaved earth moss</name>
    <name type="synonym">Physcomitrella patens</name>
    <dbReference type="NCBI Taxonomy" id="3218"/>
    <lineage>
        <taxon>Eukaryota</taxon>
        <taxon>Viridiplantae</taxon>
        <taxon>Streptophyta</taxon>
        <taxon>Embryophyta</taxon>
        <taxon>Bryophyta</taxon>
        <taxon>Bryophytina</taxon>
        <taxon>Bryopsida</taxon>
        <taxon>Funariidae</taxon>
        <taxon>Funariales</taxon>
        <taxon>Funariaceae</taxon>
        <taxon>Physcomitrium</taxon>
    </lineage>
</organism>
<dbReference type="EnsemblPlants" id="Pp3c14_17450V3.1">
    <property type="protein sequence ID" value="PAC:32960478.CDS.1"/>
    <property type="gene ID" value="Pp3c14_17450"/>
</dbReference>
<dbReference type="PaxDb" id="3218-PP1S48_88V6.1"/>
<dbReference type="Gramene" id="Pp3c14_17450V3.1">
    <property type="protein sequence ID" value="PAC:32960478.CDS.1"/>
    <property type="gene ID" value="Pp3c14_17450"/>
</dbReference>
<evidence type="ECO:0000313" key="3">
    <source>
        <dbReference type="Proteomes" id="UP000006727"/>
    </source>
</evidence>
<dbReference type="AlphaFoldDB" id="A0A2K1JI64"/>
<name>A0A2K1JI64_PHYPA</name>
<proteinExistence type="predicted"/>
<reference evidence="2" key="3">
    <citation type="submission" date="2020-12" db="UniProtKB">
        <authorList>
            <consortium name="EnsemblPlants"/>
        </authorList>
    </citation>
    <scope>IDENTIFICATION</scope>
</reference>
<evidence type="ECO:0000313" key="1">
    <source>
        <dbReference type="EMBL" id="PNR41245.1"/>
    </source>
</evidence>
<reference evidence="1 3" key="2">
    <citation type="journal article" date="2018" name="Plant J.">
        <title>The Physcomitrella patens chromosome-scale assembly reveals moss genome structure and evolution.</title>
        <authorList>
            <person name="Lang D."/>
            <person name="Ullrich K.K."/>
            <person name="Murat F."/>
            <person name="Fuchs J."/>
            <person name="Jenkins J."/>
            <person name="Haas F.B."/>
            <person name="Piednoel M."/>
            <person name="Gundlach H."/>
            <person name="Van Bel M."/>
            <person name="Meyberg R."/>
            <person name="Vives C."/>
            <person name="Morata J."/>
            <person name="Symeonidi A."/>
            <person name="Hiss M."/>
            <person name="Muchero W."/>
            <person name="Kamisugi Y."/>
            <person name="Saleh O."/>
            <person name="Blanc G."/>
            <person name="Decker E.L."/>
            <person name="van Gessel N."/>
            <person name="Grimwood J."/>
            <person name="Hayes R.D."/>
            <person name="Graham S.W."/>
            <person name="Gunter L.E."/>
            <person name="McDaniel S.F."/>
            <person name="Hoernstein S.N.W."/>
            <person name="Larsson A."/>
            <person name="Li F.W."/>
            <person name="Perroud P.F."/>
            <person name="Phillips J."/>
            <person name="Ranjan P."/>
            <person name="Rokshar D.S."/>
            <person name="Rothfels C.J."/>
            <person name="Schneider L."/>
            <person name="Shu S."/>
            <person name="Stevenson D.W."/>
            <person name="Thummler F."/>
            <person name="Tillich M."/>
            <person name="Villarreal Aguilar J.C."/>
            <person name="Widiez T."/>
            <person name="Wong G.K."/>
            <person name="Wymore A."/>
            <person name="Zhang Y."/>
            <person name="Zimmer A.D."/>
            <person name="Quatrano R.S."/>
            <person name="Mayer K.F.X."/>
            <person name="Goodstein D."/>
            <person name="Casacuberta J.M."/>
            <person name="Vandepoele K."/>
            <person name="Reski R."/>
            <person name="Cuming A.C."/>
            <person name="Tuskan G.A."/>
            <person name="Maumus F."/>
            <person name="Salse J."/>
            <person name="Schmutz J."/>
            <person name="Rensing S.A."/>
        </authorList>
    </citation>
    <scope>NUCLEOTIDE SEQUENCE [LARGE SCALE GENOMIC DNA]</scope>
    <source>
        <strain evidence="2 3">cv. Gransden 2004</strain>
    </source>
</reference>
<dbReference type="InParanoid" id="A0A2K1JI64"/>
<protein>
    <submittedName>
        <fullName evidence="1 2">Uncharacterized protein</fullName>
    </submittedName>
</protein>
<dbReference type="Gramene" id="Pp3c14_17450V3.2">
    <property type="protein sequence ID" value="PAC:32960479.CDS.1"/>
    <property type="gene ID" value="Pp3c14_17450"/>
</dbReference>
<accession>A0A2K1JI64</accession>
<keyword evidence="3" id="KW-1185">Reference proteome</keyword>
<dbReference type="EnsemblPlants" id="Pp3c14_17450V3.2">
    <property type="protein sequence ID" value="PAC:32960479.CDS.1"/>
    <property type="gene ID" value="Pp3c14_17450"/>
</dbReference>
<reference evidence="1 3" key="1">
    <citation type="journal article" date="2008" name="Science">
        <title>The Physcomitrella genome reveals evolutionary insights into the conquest of land by plants.</title>
        <authorList>
            <person name="Rensing S."/>
            <person name="Lang D."/>
            <person name="Zimmer A."/>
            <person name="Terry A."/>
            <person name="Salamov A."/>
            <person name="Shapiro H."/>
            <person name="Nishiyama T."/>
            <person name="Perroud P.-F."/>
            <person name="Lindquist E."/>
            <person name="Kamisugi Y."/>
            <person name="Tanahashi T."/>
            <person name="Sakakibara K."/>
            <person name="Fujita T."/>
            <person name="Oishi K."/>
            <person name="Shin-I T."/>
            <person name="Kuroki Y."/>
            <person name="Toyoda A."/>
            <person name="Suzuki Y."/>
            <person name="Hashimoto A."/>
            <person name="Yamaguchi K."/>
            <person name="Sugano A."/>
            <person name="Kohara Y."/>
            <person name="Fujiyama A."/>
            <person name="Anterola A."/>
            <person name="Aoki S."/>
            <person name="Ashton N."/>
            <person name="Barbazuk W.B."/>
            <person name="Barker E."/>
            <person name="Bennetzen J."/>
            <person name="Bezanilla M."/>
            <person name="Blankenship R."/>
            <person name="Cho S.H."/>
            <person name="Dutcher S."/>
            <person name="Estelle M."/>
            <person name="Fawcett J.A."/>
            <person name="Gundlach H."/>
            <person name="Hanada K."/>
            <person name="Heyl A."/>
            <person name="Hicks K.A."/>
            <person name="Hugh J."/>
            <person name="Lohr M."/>
            <person name="Mayer K."/>
            <person name="Melkozernov A."/>
            <person name="Murata T."/>
            <person name="Nelson D."/>
            <person name="Pils B."/>
            <person name="Prigge M."/>
            <person name="Reiss B."/>
            <person name="Renner T."/>
            <person name="Rombauts S."/>
            <person name="Rushton P."/>
            <person name="Sanderfoot A."/>
            <person name="Schween G."/>
            <person name="Shiu S.-H."/>
            <person name="Stueber K."/>
            <person name="Theodoulou F.L."/>
            <person name="Tu H."/>
            <person name="Van de Peer Y."/>
            <person name="Verrier P.J."/>
            <person name="Waters E."/>
            <person name="Wood A."/>
            <person name="Yang L."/>
            <person name="Cove D."/>
            <person name="Cuming A."/>
            <person name="Hasebe M."/>
            <person name="Lucas S."/>
            <person name="Mishler D.B."/>
            <person name="Reski R."/>
            <person name="Grigoriev I."/>
            <person name="Quatrano R.S."/>
            <person name="Boore J.L."/>
        </authorList>
    </citation>
    <scope>NUCLEOTIDE SEQUENCE [LARGE SCALE GENOMIC DNA]</scope>
    <source>
        <strain evidence="2 3">cv. Gransden 2004</strain>
    </source>
</reference>
<evidence type="ECO:0000313" key="2">
    <source>
        <dbReference type="EnsemblPlants" id="PAC:32960478.CDS.1"/>
    </source>
</evidence>
<gene>
    <name evidence="1" type="ORF">PHYPA_018648</name>
</gene>
<sequence>MWTSHGKHLYENGTIQRIKGKRCQAKLSSIKKKDKKQKAGNVLSVGPPIRQQRWEEDSQAKLKPWIAQRINDAGTPLQLAGPVHHVRIPRPSIRESLPIHELGSGHLVPPRPGTRRKKLPRRGAMFASRNVPLSLSLYLSRARAVAPLNDD</sequence>
<dbReference type="Proteomes" id="UP000006727">
    <property type="component" value="Chromosome 14"/>
</dbReference>